<dbReference type="PANTHER" id="PTHR40079:SF4">
    <property type="entry name" value="GH26 DOMAIN-CONTAINING PROTEIN-RELATED"/>
    <property type="match status" value="1"/>
</dbReference>
<dbReference type="Gene3D" id="3.20.20.80">
    <property type="entry name" value="Glycosidases"/>
    <property type="match status" value="1"/>
</dbReference>
<evidence type="ECO:0000259" key="9">
    <source>
        <dbReference type="PROSITE" id="PS51764"/>
    </source>
</evidence>
<evidence type="ECO:0000256" key="7">
    <source>
        <dbReference type="PIRSR" id="PIRSR018168-3"/>
    </source>
</evidence>
<keyword evidence="3 4" id="KW-0326">Glycosidase</keyword>
<reference evidence="10" key="1">
    <citation type="submission" date="2022-05" db="EMBL/GenBank/DDBJ databases">
        <authorList>
            <person name="Sun X."/>
        </authorList>
    </citation>
    <scope>NUCLEOTIDE SEQUENCE</scope>
    <source>
        <strain evidence="10">Ai-910</strain>
    </source>
</reference>
<evidence type="ECO:0000256" key="6">
    <source>
        <dbReference type="PIRSR" id="PIRSR018168-2"/>
    </source>
</evidence>
<sequence length="371" mass="41951">MNSKYLKYSSLLVALTGLLACGSPQPAETPTAAEVLMDQLRSLQGKALLFGHQDDLAYGIGWQYEEGQSDVKRTAGDYPALFGWELGGLELGRTRNLNGVPFDKMRSFAQWVHAQGGVNTFSWHPYSPVDTSKNAWVVDERVVEHLLPGGSHHSHFLAQVDQLAHFFKSLTTPEGGTLPFIFRPWHEMDGGWFWWGATLTEPEELQALFRLTIDRLHEQGVDNFLVAYSPDRNFSTEAEYLSWYPGDDYVDIVGVDNYWDLNQGAEGLSAAIHKLEIAVQYAQKTDKVAALTETGLDRIEQADWYSANLAGVLEASELTRQAVYVMVWRNHDLSHFYVPHPEHEAADDFRHFVGGERCLLLSDWQQFKNKN</sequence>
<organism evidence="10 11">
    <name type="scientific">Xiashengella succiniciproducens</name>
    <dbReference type="NCBI Taxonomy" id="2949635"/>
    <lineage>
        <taxon>Bacteria</taxon>
        <taxon>Pseudomonadati</taxon>
        <taxon>Bacteroidota</taxon>
        <taxon>Bacteroidia</taxon>
        <taxon>Marinilabiliales</taxon>
        <taxon>Marinilabiliaceae</taxon>
        <taxon>Xiashengella</taxon>
    </lineage>
</organism>
<feature type="chain" id="PRO_5039967352" description="Mannan endo-1,4-beta-mannosidase" evidence="4">
    <location>
        <begin position="27"/>
        <end position="371"/>
    </location>
</feature>
<feature type="active site" description="Nucleophile" evidence="5 8">
    <location>
        <position position="293"/>
    </location>
</feature>
<reference evidence="10" key="2">
    <citation type="submission" date="2022-06" db="EMBL/GenBank/DDBJ databases">
        <title>Xiashengella guii gen. nov. sp. nov., a bacterium isolated form anaerobic digestion tank.</title>
        <authorList>
            <person name="Huang H."/>
        </authorList>
    </citation>
    <scope>NUCLEOTIDE SEQUENCE</scope>
    <source>
        <strain evidence="10">Ai-910</strain>
    </source>
</reference>
<keyword evidence="4" id="KW-0964">Secreted</keyword>
<dbReference type="Proteomes" id="UP001056426">
    <property type="component" value="Chromosome"/>
</dbReference>
<comment type="similarity">
    <text evidence="1 4 8">Belongs to the glycosyl hydrolase 26 family.</text>
</comment>
<dbReference type="InterPro" id="IPR000805">
    <property type="entry name" value="Glyco_hydro_26"/>
</dbReference>
<dbReference type="Pfam" id="PF02156">
    <property type="entry name" value="Glyco_hydro_26"/>
    <property type="match status" value="1"/>
</dbReference>
<feature type="binding site" evidence="6">
    <location>
        <position position="124"/>
    </location>
    <ligand>
        <name>substrate</name>
    </ligand>
</feature>
<evidence type="ECO:0000256" key="3">
    <source>
        <dbReference type="ARBA" id="ARBA00023295"/>
    </source>
</evidence>
<dbReference type="GO" id="GO:0016985">
    <property type="term" value="F:mannan endo-1,4-beta-mannosidase activity"/>
    <property type="evidence" value="ECO:0007669"/>
    <property type="project" value="UniProtKB-UniRule"/>
</dbReference>
<protein>
    <recommendedName>
        <fullName evidence="4">Mannan endo-1,4-beta-mannosidase</fullName>
        <ecNumber evidence="4">3.2.1.78</ecNumber>
    </recommendedName>
</protein>
<comment type="catalytic activity">
    <reaction evidence="4">
        <text>Random hydrolysis of (1-&gt;4)-beta-D-mannosidic linkages in mannans, galactomannans and glucomannans.</text>
        <dbReference type="EC" id="3.2.1.78"/>
    </reaction>
</comment>
<evidence type="ECO:0000256" key="5">
    <source>
        <dbReference type="PIRSR" id="PIRSR018168-1"/>
    </source>
</evidence>
<dbReference type="AlphaFoldDB" id="A0A9J6ZPG7"/>
<keyword evidence="2 4" id="KW-0378">Hydrolase</keyword>
<name>A0A9J6ZPG7_9BACT</name>
<dbReference type="PROSITE" id="PS51764">
    <property type="entry name" value="GH26"/>
    <property type="match status" value="1"/>
</dbReference>
<keyword evidence="4" id="KW-0732">Signal</keyword>
<gene>
    <name evidence="10" type="ORF">M9189_11255</name>
</gene>
<feature type="domain" description="GH26" evidence="9">
    <location>
        <begin position="31"/>
        <end position="362"/>
    </location>
</feature>
<evidence type="ECO:0000313" key="10">
    <source>
        <dbReference type="EMBL" id="URW79431.1"/>
    </source>
</evidence>
<comment type="subcellular location">
    <subcellularLocation>
        <location evidence="4">Secreted</location>
    </subcellularLocation>
</comment>
<evidence type="ECO:0000256" key="4">
    <source>
        <dbReference type="PIRNR" id="PIRNR018168"/>
    </source>
</evidence>
<dbReference type="RefSeq" id="WP_250723310.1">
    <property type="nucleotide sequence ID" value="NZ_CP098400.1"/>
</dbReference>
<evidence type="ECO:0000313" key="11">
    <source>
        <dbReference type="Proteomes" id="UP001056426"/>
    </source>
</evidence>
<evidence type="ECO:0000256" key="1">
    <source>
        <dbReference type="ARBA" id="ARBA00007754"/>
    </source>
</evidence>
<dbReference type="PANTHER" id="PTHR40079">
    <property type="entry name" value="MANNAN ENDO-1,4-BETA-MANNOSIDASE E-RELATED"/>
    <property type="match status" value="1"/>
</dbReference>
<keyword evidence="11" id="KW-1185">Reference proteome</keyword>
<dbReference type="KEGG" id="alkq:M9189_11255"/>
<dbReference type="PRINTS" id="PR00739">
    <property type="entry name" value="GLHYDRLASE26"/>
</dbReference>
<evidence type="ECO:0000256" key="8">
    <source>
        <dbReference type="PROSITE-ProRule" id="PRU01100"/>
    </source>
</evidence>
<feature type="signal peptide" evidence="4">
    <location>
        <begin position="1"/>
        <end position="26"/>
    </location>
</feature>
<dbReference type="InterPro" id="IPR017853">
    <property type="entry name" value="GH"/>
</dbReference>
<dbReference type="GO" id="GO:0006080">
    <property type="term" value="P:substituted mannan metabolic process"/>
    <property type="evidence" value="ECO:0007669"/>
    <property type="project" value="UniProtKB-UniRule"/>
</dbReference>
<dbReference type="InterPro" id="IPR022790">
    <property type="entry name" value="GH26_dom"/>
</dbReference>
<feature type="binding site" evidence="6">
    <location>
        <position position="192"/>
    </location>
    <ligand>
        <name>substrate</name>
    </ligand>
</feature>
<dbReference type="PROSITE" id="PS51257">
    <property type="entry name" value="PROKAR_LIPOPROTEIN"/>
    <property type="match status" value="1"/>
</dbReference>
<proteinExistence type="inferred from homology"/>
<feature type="binding site" evidence="6">
    <location>
        <position position="258"/>
    </location>
    <ligand>
        <name>substrate</name>
    </ligand>
</feature>
<dbReference type="InterPro" id="IPR016714">
    <property type="entry name" value="MANB/E"/>
</dbReference>
<dbReference type="EC" id="3.2.1.78" evidence="4"/>
<accession>A0A9J6ZPG7</accession>
<evidence type="ECO:0000256" key="2">
    <source>
        <dbReference type="ARBA" id="ARBA00022801"/>
    </source>
</evidence>
<dbReference type="GO" id="GO:0005576">
    <property type="term" value="C:extracellular region"/>
    <property type="evidence" value="ECO:0007669"/>
    <property type="project" value="UniProtKB-SubCell"/>
</dbReference>
<keyword evidence="4" id="KW-0119">Carbohydrate metabolism</keyword>
<dbReference type="SUPFAM" id="SSF51445">
    <property type="entry name" value="(Trans)glycosidases"/>
    <property type="match status" value="1"/>
</dbReference>
<dbReference type="PIRSF" id="PIRSF018168">
    <property type="entry name" value="Mannan-1_4-beta-mannosidase"/>
    <property type="match status" value="1"/>
</dbReference>
<feature type="site" description="Plays an important role in maintaining the position of the catalytic nucleophile" evidence="7">
    <location>
        <position position="186"/>
    </location>
</feature>
<dbReference type="EMBL" id="CP098400">
    <property type="protein sequence ID" value="URW79431.1"/>
    <property type="molecule type" value="Genomic_DNA"/>
</dbReference>
<feature type="active site" description="Proton donor" evidence="5 8">
    <location>
        <position position="187"/>
    </location>
</feature>